<gene>
    <name evidence="1" type="ORF">Q4Q40_00015</name>
</gene>
<organism evidence="1 2">
    <name type="scientific">Flavivirga jejuensis</name>
    <dbReference type="NCBI Taxonomy" id="870487"/>
    <lineage>
        <taxon>Bacteria</taxon>
        <taxon>Pseudomonadati</taxon>
        <taxon>Bacteroidota</taxon>
        <taxon>Flavobacteriia</taxon>
        <taxon>Flavobacteriales</taxon>
        <taxon>Flavobacteriaceae</taxon>
        <taxon>Flavivirga</taxon>
    </lineage>
</organism>
<proteinExistence type="predicted"/>
<reference evidence="1" key="1">
    <citation type="submission" date="2023-07" db="EMBL/GenBank/DDBJ databases">
        <title>Two novel species in the genus Flavivirga.</title>
        <authorList>
            <person name="Kwon K."/>
        </authorList>
    </citation>
    <scope>NUCLEOTIDE SEQUENCE</scope>
    <source>
        <strain evidence="1">KACC 14158</strain>
    </source>
</reference>
<name>A0ABT8WHS7_9FLAO</name>
<evidence type="ECO:0008006" key="3">
    <source>
        <dbReference type="Google" id="ProtNLM"/>
    </source>
</evidence>
<evidence type="ECO:0000313" key="1">
    <source>
        <dbReference type="EMBL" id="MDO5972551.1"/>
    </source>
</evidence>
<dbReference type="RefSeq" id="WP_303299617.1">
    <property type="nucleotide sequence ID" value="NZ_BAABDA010000042.1"/>
</dbReference>
<keyword evidence="2" id="KW-1185">Reference proteome</keyword>
<comment type="caution">
    <text evidence="1">The sequence shown here is derived from an EMBL/GenBank/DDBJ whole genome shotgun (WGS) entry which is preliminary data.</text>
</comment>
<dbReference type="Proteomes" id="UP001176806">
    <property type="component" value="Unassembled WGS sequence"/>
</dbReference>
<evidence type="ECO:0000313" key="2">
    <source>
        <dbReference type="Proteomes" id="UP001176806"/>
    </source>
</evidence>
<sequence>MENKIKTLFTRLGFLGLLIGYTQCASTQKLENKLPLEIGDVYYQHWVAGVKGGGSGYNLFIPIQSNPKSIVLDSLYFKGQQVKLELKRTSVFVGRFISEANQKQDIIMSRDPLEEYGNSVPEPSKKTAFKLNDTECVVSYKKGDKTLYYKISNITKKTSTKYPSTSLNQ</sequence>
<protein>
    <recommendedName>
        <fullName evidence="3">Lipoprotein</fullName>
    </recommendedName>
</protein>
<dbReference type="EMBL" id="JAUOEL010000001">
    <property type="protein sequence ID" value="MDO5972551.1"/>
    <property type="molecule type" value="Genomic_DNA"/>
</dbReference>
<accession>A0ABT8WHS7</accession>